<dbReference type="Gene3D" id="1.20.5.930">
    <property type="entry name" value="Bicelle-embedded integrin alpha(iib) transmembrane segment"/>
    <property type="match status" value="1"/>
</dbReference>
<feature type="transmembrane region" description="Helical" evidence="13">
    <location>
        <begin position="872"/>
        <end position="895"/>
    </location>
</feature>
<evidence type="ECO:0000256" key="3">
    <source>
        <dbReference type="ARBA" id="ARBA00022692"/>
    </source>
</evidence>
<keyword evidence="8 13" id="KW-0401">Integrin</keyword>
<keyword evidence="11" id="KW-0325">Glycoprotein</keyword>
<dbReference type="Gene3D" id="2.130.10.130">
    <property type="entry name" value="Integrin alpha, N-terminal"/>
    <property type="match status" value="1"/>
</dbReference>
<dbReference type="PRINTS" id="PR01185">
    <property type="entry name" value="INTEGRINA"/>
</dbReference>
<dbReference type="Pfam" id="PF20805">
    <property type="entry name" value="Integrin_A_Ig_2"/>
    <property type="match status" value="1"/>
</dbReference>
<keyword evidence="6 13" id="KW-0130">Cell adhesion</keyword>
<dbReference type="InterPro" id="IPR048285">
    <property type="entry name" value="Integrin_alpha_Ig-like_2"/>
</dbReference>
<evidence type="ECO:0000256" key="5">
    <source>
        <dbReference type="ARBA" id="ARBA00022737"/>
    </source>
</evidence>
<feature type="repeat" description="FG-GAP" evidence="12">
    <location>
        <begin position="285"/>
        <end position="345"/>
    </location>
</feature>
<keyword evidence="10 13" id="KW-0675">Receptor</keyword>
<feature type="signal peptide" evidence="13">
    <location>
        <begin position="1"/>
        <end position="20"/>
    </location>
</feature>
<dbReference type="InterPro" id="IPR018184">
    <property type="entry name" value="Integrin_alpha_C_CS"/>
</dbReference>
<dbReference type="InterPro" id="IPR032695">
    <property type="entry name" value="Integrin_dom_sf"/>
</dbReference>
<evidence type="ECO:0000256" key="9">
    <source>
        <dbReference type="ARBA" id="ARBA00023136"/>
    </source>
</evidence>
<sequence length="930" mass="104522">MILKIYCVLNIFAFIALVRGSLFDALNHVEFHSNQKDDYFGYAIHLQQSNPPRLISGAPKGGVDQIGSVFVCDVNNPTNCKTHYTVETDAFNEIRNSSLFGATIEGGTQNGNSVLVCAPKFTQNYKTPSGGKMTNNYFTNGACYYLSDIEKNSRIGIFASSEKTKQLVSGRYNHALSEFGFSAAYNHHNDTFLIGTPGQLDFTGNAVRLIEEDIPVNARRQMTKSSNKPYDSRDLFEIPQLKKFHIYEYRGYAVALVNVGKIYAVLGAPRANRLRGQFEVISHKTIVQTELGSSPGSYFGSVFCVLDINGDGVDELLVGAPTFKEKFYDQGKVFVYFYENEKFAKKYSLLGHEERGRFGSAMSNLGKITGDAYDAVAISSPYENNGIGAVYIYLYIDGKLEQHQRIVMSNTNGFGFSISRGVDVTSDGNNDFAVGAYKSGKAFLIKSKPLFHYEFKIQTVESLQSFHDNPPFNFTYCLKLIGYDKVNTIITITSRQSSANQKETLIISKQHCSTVEVKPLNNDDITPLSIELKARSADDCPTCPVHSPTKKSVVTHEIPFLLNCGSDQICTPSLQISNEFNIEKLTVGSEEKISLKVNVVNSNEPAYLCKALLSLPSGIFVTKTDRNCEKNFNNCALDKILQNSNTIEYQLNTKDFQDIRTNLLFNFSLNCVNETLESYMSLPLEYKSKLETDGVSDKIVYKNKNVTEAITYNHGFYIRNIGPSPIQDFEVTFKIPNKIKSDLEDVMSIRRPQSSSQGFRCDTDLPENVEEDTNDDKSELSAAGLFGNNKDDILSCSNSKIQCMAIKCWLTMKKGQEIKVFIEVKPHIDNILKYFKNTFTAVLDLEYVENKEKLIKSSEVVLEDTIDESGIAWYWILLAVIIGILLLSALTFLMYKKGFFKRKQRDEMKEEINKIKTKETFGEIEEETET</sequence>
<dbReference type="PROSITE" id="PS51470">
    <property type="entry name" value="FG_GAP"/>
    <property type="match status" value="1"/>
</dbReference>
<evidence type="ECO:0000256" key="14">
    <source>
        <dbReference type="SAM" id="MobiDB-lite"/>
    </source>
</evidence>
<protein>
    <submittedName>
        <fullName evidence="17">Integrin alpha-PS4-like</fullName>
    </submittedName>
</protein>
<evidence type="ECO:0000313" key="17">
    <source>
        <dbReference type="RefSeq" id="XP_017777538.1"/>
    </source>
</evidence>
<dbReference type="PANTHER" id="PTHR23220">
    <property type="entry name" value="INTEGRIN ALPHA"/>
    <property type="match status" value="1"/>
</dbReference>
<comment type="subcellular location">
    <subcellularLocation>
        <location evidence="1 13">Membrane</location>
        <topology evidence="1 13">Single-pass type I membrane protein</topology>
    </subcellularLocation>
</comment>
<dbReference type="SUPFAM" id="SSF69179">
    <property type="entry name" value="Integrin domains"/>
    <property type="match status" value="3"/>
</dbReference>
<keyword evidence="7 13" id="KW-1133">Transmembrane helix</keyword>
<dbReference type="InterPro" id="IPR028994">
    <property type="entry name" value="Integrin_alpha_N"/>
</dbReference>
<evidence type="ECO:0000256" key="11">
    <source>
        <dbReference type="ARBA" id="ARBA00023180"/>
    </source>
</evidence>
<keyword evidence="16" id="KW-1185">Reference proteome</keyword>
<comment type="similarity">
    <text evidence="2 13">Belongs to the integrin alpha chain family.</text>
</comment>
<dbReference type="SMART" id="SM00191">
    <property type="entry name" value="Int_alpha"/>
    <property type="match status" value="4"/>
</dbReference>
<accession>A0ABM1MSI8</accession>
<dbReference type="Proteomes" id="UP000695000">
    <property type="component" value="Unplaced"/>
</dbReference>
<keyword evidence="4 13" id="KW-0732">Signal</keyword>
<evidence type="ECO:0000256" key="4">
    <source>
        <dbReference type="ARBA" id="ARBA00022729"/>
    </source>
</evidence>
<dbReference type="SUPFAM" id="SSF69318">
    <property type="entry name" value="Integrin alpha N-terminal domain"/>
    <property type="match status" value="1"/>
</dbReference>
<dbReference type="InterPro" id="IPR013517">
    <property type="entry name" value="FG-GAP"/>
</dbReference>
<evidence type="ECO:0000256" key="10">
    <source>
        <dbReference type="ARBA" id="ARBA00023170"/>
    </source>
</evidence>
<evidence type="ECO:0000259" key="15">
    <source>
        <dbReference type="Pfam" id="PF20805"/>
    </source>
</evidence>
<feature type="chain" id="PRO_5044992627" evidence="13">
    <location>
        <begin position="21"/>
        <end position="930"/>
    </location>
</feature>
<keyword evidence="9 13" id="KW-0472">Membrane</keyword>
<dbReference type="RefSeq" id="XP_017777538.1">
    <property type="nucleotide sequence ID" value="XM_017922049.1"/>
</dbReference>
<dbReference type="Pfam" id="PF01839">
    <property type="entry name" value="FG-GAP"/>
    <property type="match status" value="1"/>
</dbReference>
<evidence type="ECO:0000313" key="16">
    <source>
        <dbReference type="Proteomes" id="UP000695000"/>
    </source>
</evidence>
<dbReference type="InterPro" id="IPR000413">
    <property type="entry name" value="Integrin_alpha"/>
</dbReference>
<dbReference type="PANTHER" id="PTHR23220:SF83">
    <property type="entry name" value="INTEGRIN ALPHA-PS3-RELATED"/>
    <property type="match status" value="1"/>
</dbReference>
<feature type="region of interest" description="Disordered" evidence="14">
    <location>
        <begin position="754"/>
        <end position="775"/>
    </location>
</feature>
<feature type="compositionally biased region" description="Acidic residues" evidence="14">
    <location>
        <begin position="764"/>
        <end position="774"/>
    </location>
</feature>
<evidence type="ECO:0000256" key="12">
    <source>
        <dbReference type="PROSITE-ProRule" id="PRU00803"/>
    </source>
</evidence>
<evidence type="ECO:0000256" key="13">
    <source>
        <dbReference type="RuleBase" id="RU003762"/>
    </source>
</evidence>
<keyword evidence="5" id="KW-0677">Repeat</keyword>
<evidence type="ECO:0000256" key="2">
    <source>
        <dbReference type="ARBA" id="ARBA00008054"/>
    </source>
</evidence>
<evidence type="ECO:0000256" key="8">
    <source>
        <dbReference type="ARBA" id="ARBA00023037"/>
    </source>
</evidence>
<dbReference type="Gene3D" id="2.60.40.1530">
    <property type="entry name" value="ntegrin, alpha v. Chain A, domain 4"/>
    <property type="match status" value="1"/>
</dbReference>
<gene>
    <name evidence="17" type="primary">LOC108563388</name>
</gene>
<dbReference type="InterPro" id="IPR013519">
    <property type="entry name" value="Int_alpha_beta-p"/>
</dbReference>
<evidence type="ECO:0000256" key="1">
    <source>
        <dbReference type="ARBA" id="ARBA00004479"/>
    </source>
</evidence>
<name>A0ABM1MSI8_NICVS</name>
<evidence type="ECO:0000256" key="7">
    <source>
        <dbReference type="ARBA" id="ARBA00022989"/>
    </source>
</evidence>
<dbReference type="PROSITE" id="PS00242">
    <property type="entry name" value="INTEGRIN_ALPHA"/>
    <property type="match status" value="1"/>
</dbReference>
<reference evidence="17" key="1">
    <citation type="submission" date="2025-08" db="UniProtKB">
        <authorList>
            <consortium name="RefSeq"/>
        </authorList>
    </citation>
    <scope>IDENTIFICATION</scope>
    <source>
        <tissue evidence="17">Whole Larva</tissue>
    </source>
</reference>
<dbReference type="Gene3D" id="2.60.40.1460">
    <property type="entry name" value="Integrin domains. Chain A, domain 2"/>
    <property type="match status" value="1"/>
</dbReference>
<evidence type="ECO:0000256" key="6">
    <source>
        <dbReference type="ARBA" id="ARBA00022889"/>
    </source>
</evidence>
<feature type="domain" description="Integrin alpha second immunoglobulin-like" evidence="15">
    <location>
        <begin position="564"/>
        <end position="675"/>
    </location>
</feature>
<keyword evidence="3 13" id="KW-0812">Transmembrane</keyword>
<organism evidence="16 17">
    <name type="scientific">Nicrophorus vespilloides</name>
    <name type="common">Boreal carrion beetle</name>
    <dbReference type="NCBI Taxonomy" id="110193"/>
    <lineage>
        <taxon>Eukaryota</taxon>
        <taxon>Metazoa</taxon>
        <taxon>Ecdysozoa</taxon>
        <taxon>Arthropoda</taxon>
        <taxon>Hexapoda</taxon>
        <taxon>Insecta</taxon>
        <taxon>Pterygota</taxon>
        <taxon>Neoptera</taxon>
        <taxon>Endopterygota</taxon>
        <taxon>Coleoptera</taxon>
        <taxon>Polyphaga</taxon>
        <taxon>Staphyliniformia</taxon>
        <taxon>Silphidae</taxon>
        <taxon>Nicrophorinae</taxon>
        <taxon>Nicrophorus</taxon>
    </lineage>
</organism>
<proteinExistence type="inferred from homology"/>
<dbReference type="GeneID" id="108563388"/>
<dbReference type="Gene3D" id="2.60.40.1510">
    <property type="entry name" value="ntegrin, alpha v. Chain A, domain 3"/>
    <property type="match status" value="1"/>
</dbReference>